<dbReference type="EMBL" id="BPLQ01001244">
    <property type="protein sequence ID" value="GIX79922.1"/>
    <property type="molecule type" value="Genomic_DNA"/>
</dbReference>
<feature type="region of interest" description="Disordered" evidence="1">
    <location>
        <begin position="22"/>
        <end position="64"/>
    </location>
</feature>
<evidence type="ECO:0000256" key="1">
    <source>
        <dbReference type="SAM" id="MobiDB-lite"/>
    </source>
</evidence>
<dbReference type="Proteomes" id="UP001054837">
    <property type="component" value="Unassembled WGS sequence"/>
</dbReference>
<evidence type="ECO:0000313" key="2">
    <source>
        <dbReference type="EMBL" id="GIX79922.1"/>
    </source>
</evidence>
<sequence length="159" mass="18133">MRLRCDIARRDAKTTVLRELDRELDATPSSTRRPVQHRGRSDSFRTNAHPREAPVFESSSPTVKKSGPAAYSRCLHFRKSTIIDLYLENEVQIDTHRFSRCWKCKNRFADPTSTWHPQMLALVVADEMPPCRTSPAQSAYSRPGQHSVEQTSILPATEP</sequence>
<keyword evidence="3" id="KW-1185">Reference proteome</keyword>
<protein>
    <submittedName>
        <fullName evidence="2">Uncharacterized protein</fullName>
    </submittedName>
</protein>
<evidence type="ECO:0000313" key="3">
    <source>
        <dbReference type="Proteomes" id="UP001054837"/>
    </source>
</evidence>
<accession>A0AAV4N5C3</accession>
<gene>
    <name evidence="2" type="ORF">CDAR_7121</name>
</gene>
<feature type="compositionally biased region" description="Polar residues" evidence="1">
    <location>
        <begin position="147"/>
        <end position="159"/>
    </location>
</feature>
<comment type="caution">
    <text evidence="2">The sequence shown here is derived from an EMBL/GenBank/DDBJ whole genome shotgun (WGS) entry which is preliminary data.</text>
</comment>
<organism evidence="2 3">
    <name type="scientific">Caerostris darwini</name>
    <dbReference type="NCBI Taxonomy" id="1538125"/>
    <lineage>
        <taxon>Eukaryota</taxon>
        <taxon>Metazoa</taxon>
        <taxon>Ecdysozoa</taxon>
        <taxon>Arthropoda</taxon>
        <taxon>Chelicerata</taxon>
        <taxon>Arachnida</taxon>
        <taxon>Araneae</taxon>
        <taxon>Araneomorphae</taxon>
        <taxon>Entelegynae</taxon>
        <taxon>Araneoidea</taxon>
        <taxon>Araneidae</taxon>
        <taxon>Caerostris</taxon>
    </lineage>
</organism>
<proteinExistence type="predicted"/>
<name>A0AAV4N5C3_9ARAC</name>
<feature type="region of interest" description="Disordered" evidence="1">
    <location>
        <begin position="131"/>
        <end position="159"/>
    </location>
</feature>
<dbReference type="AlphaFoldDB" id="A0AAV4N5C3"/>
<reference evidence="2 3" key="1">
    <citation type="submission" date="2021-06" db="EMBL/GenBank/DDBJ databases">
        <title>Caerostris darwini draft genome.</title>
        <authorList>
            <person name="Kono N."/>
            <person name="Arakawa K."/>
        </authorList>
    </citation>
    <scope>NUCLEOTIDE SEQUENCE [LARGE SCALE GENOMIC DNA]</scope>
</reference>
<feature type="compositionally biased region" description="Basic and acidic residues" evidence="1">
    <location>
        <begin position="39"/>
        <end position="54"/>
    </location>
</feature>